<dbReference type="Pfam" id="PF02677">
    <property type="entry name" value="QueH"/>
    <property type="match status" value="1"/>
</dbReference>
<evidence type="ECO:0000256" key="4">
    <source>
        <dbReference type="ARBA" id="ARBA00012622"/>
    </source>
</evidence>
<dbReference type="GO" id="GO:0008616">
    <property type="term" value="P:tRNA queuosine(34) biosynthetic process"/>
    <property type="evidence" value="ECO:0007669"/>
    <property type="project" value="UniProtKB-UniRule"/>
</dbReference>
<keyword evidence="9 17" id="KW-0671">Queuosine biosynthesis</keyword>
<keyword evidence="10 17" id="KW-0560">Oxidoreductase</keyword>
<keyword evidence="13 17" id="KW-1015">Disulfide bond</keyword>
<dbReference type="InterPro" id="IPR003828">
    <property type="entry name" value="QueH"/>
</dbReference>
<keyword evidence="14 17" id="KW-0676">Redox-active center</keyword>
<evidence type="ECO:0000256" key="1">
    <source>
        <dbReference type="ARBA" id="ARBA00002268"/>
    </source>
</evidence>
<feature type="binding site" evidence="17">
    <location>
        <position position="30"/>
    </location>
    <ligand>
        <name>[4Fe-4S] cluster</name>
        <dbReference type="ChEBI" id="CHEBI:49883"/>
    </ligand>
</feature>
<accession>A0A0P0URY4</accession>
<dbReference type="RefSeq" id="WP_066043872.1">
    <property type="nucleotide sequence ID" value="NZ_AP013042.1"/>
</dbReference>
<protein>
    <recommendedName>
        <fullName evidence="5 17">Epoxyqueuosine reductase QueH</fullName>
        <ecNumber evidence="4 17">1.17.99.6</ecNumber>
    </recommendedName>
    <alternativeName>
        <fullName evidence="15 17">Queuosine biosynthesis protein QueH</fullName>
    </alternativeName>
</protein>
<dbReference type="GO" id="GO:0046872">
    <property type="term" value="F:metal ion binding"/>
    <property type="evidence" value="ECO:0007669"/>
    <property type="project" value="UniProtKB-KW"/>
</dbReference>
<dbReference type="PANTHER" id="PTHR36701:SF1">
    <property type="entry name" value="EPOXYQUEUOSINE REDUCTASE QUEH"/>
    <property type="match status" value="1"/>
</dbReference>
<reference evidence="18 19" key="2">
    <citation type="journal article" date="2016" name="ISME J.">
        <title>Heterogeneous composition of key metabolic gene clusters in a vent mussel symbiont population.</title>
        <authorList>
            <person name="Ikuta T."/>
            <person name="Takaki Y."/>
            <person name="Nagai Y."/>
            <person name="Shimamura S."/>
            <person name="Tsuda M."/>
            <person name="Kawagucci S."/>
            <person name="Aoki Y."/>
            <person name="Inoue K."/>
            <person name="Teruya M."/>
            <person name="Satou K."/>
            <person name="Teruya K."/>
            <person name="Shimoji M."/>
            <person name="Tamotsu H."/>
            <person name="Hirano T."/>
            <person name="Maruyama T."/>
            <person name="Yoshida T."/>
        </authorList>
    </citation>
    <scope>NUCLEOTIDE SEQUENCE [LARGE SCALE GENOMIC DNA]</scope>
    <source>
        <strain evidence="18 19">Myojin Knoll</strain>
    </source>
</reference>
<evidence type="ECO:0000256" key="16">
    <source>
        <dbReference type="ARBA" id="ARBA00047415"/>
    </source>
</evidence>
<dbReference type="KEGG" id="ebh:BSEPE_0571"/>
<evidence type="ECO:0000256" key="17">
    <source>
        <dbReference type="HAMAP-Rule" id="MF_02089"/>
    </source>
</evidence>
<dbReference type="STRING" id="1303921.BSEPE_0571"/>
<dbReference type="EMBL" id="AP013042">
    <property type="protein sequence ID" value="BAS67578.1"/>
    <property type="molecule type" value="Genomic_DNA"/>
</dbReference>
<evidence type="ECO:0000313" key="19">
    <source>
        <dbReference type="Proteomes" id="UP000067399"/>
    </source>
</evidence>
<feature type="binding site" evidence="17">
    <location>
        <position position="112"/>
    </location>
    <ligand>
        <name>[4Fe-4S] cluster</name>
        <dbReference type="ChEBI" id="CHEBI:49883"/>
    </ligand>
</feature>
<sequence length="234" mass="27300">MPKVDYSLTGYNRPKLETPNGEKKLLMHSCCAPCAGEIMEALAASEIDTTIFFYNPNIHPREEYELRKEENIRFAEKLGMPFIDADYDKDNWFKRTEGQENAPERGERCTTCFDMRFEVTAQYAKDNGFNLISSTLGISRWKDMDQINNCGVRAVNPFEGVAYWDFNWRKQGGSSRMLELSKRESFYQQEYCGCVYSLRDTNLWRVSRGREKIKRGVKFYKQAMDALSLNNTKE</sequence>
<dbReference type="GO" id="GO:0052693">
    <property type="term" value="F:epoxyqueuosine reductase activity"/>
    <property type="evidence" value="ECO:0007669"/>
    <property type="project" value="UniProtKB-UniRule"/>
</dbReference>
<keyword evidence="6 17" id="KW-0004">4Fe-4S</keyword>
<keyword evidence="19" id="KW-1185">Reference proteome</keyword>
<dbReference type="EC" id="1.17.99.6" evidence="4 17"/>
<dbReference type="OrthoDB" id="9801033at2"/>
<keyword evidence="8 17" id="KW-0479">Metal-binding</keyword>
<dbReference type="GO" id="GO:0051539">
    <property type="term" value="F:4 iron, 4 sulfur cluster binding"/>
    <property type="evidence" value="ECO:0007669"/>
    <property type="project" value="UniProtKB-UniRule"/>
</dbReference>
<dbReference type="AlphaFoldDB" id="A0A0P0URY4"/>
<evidence type="ECO:0000256" key="11">
    <source>
        <dbReference type="ARBA" id="ARBA00023004"/>
    </source>
</evidence>
<evidence type="ECO:0000256" key="12">
    <source>
        <dbReference type="ARBA" id="ARBA00023014"/>
    </source>
</evidence>
<evidence type="ECO:0000256" key="13">
    <source>
        <dbReference type="ARBA" id="ARBA00023157"/>
    </source>
</evidence>
<evidence type="ECO:0000256" key="6">
    <source>
        <dbReference type="ARBA" id="ARBA00022485"/>
    </source>
</evidence>
<dbReference type="HAMAP" id="MF_02089">
    <property type="entry name" value="QueH"/>
    <property type="match status" value="1"/>
</dbReference>
<comment type="catalytic activity">
    <reaction evidence="16 17">
        <text>epoxyqueuosine(34) in tRNA + AH2 = queuosine(34) in tRNA + A + H2O</text>
        <dbReference type="Rhea" id="RHEA:32159"/>
        <dbReference type="Rhea" id="RHEA-COMP:18571"/>
        <dbReference type="Rhea" id="RHEA-COMP:18582"/>
        <dbReference type="ChEBI" id="CHEBI:13193"/>
        <dbReference type="ChEBI" id="CHEBI:15377"/>
        <dbReference type="ChEBI" id="CHEBI:17499"/>
        <dbReference type="ChEBI" id="CHEBI:194431"/>
        <dbReference type="ChEBI" id="CHEBI:194443"/>
        <dbReference type="EC" id="1.17.99.6"/>
    </reaction>
</comment>
<proteinExistence type="inferred from homology"/>
<comment type="function">
    <text evidence="1 17">Catalyzes the conversion of epoxyqueuosine (oQ) to queuosine (Q), which is a hypermodified base found in the wobble positions of tRNA(Asp), tRNA(Asn), tRNA(His) and tRNA(Tyr).</text>
</comment>
<evidence type="ECO:0000256" key="14">
    <source>
        <dbReference type="ARBA" id="ARBA00023284"/>
    </source>
</evidence>
<feature type="binding site" evidence="17">
    <location>
        <position position="109"/>
    </location>
    <ligand>
        <name>[4Fe-4S] cluster</name>
        <dbReference type="ChEBI" id="CHEBI:49883"/>
    </ligand>
</feature>
<name>A0A0P0URY4_9GAMM</name>
<evidence type="ECO:0000256" key="3">
    <source>
        <dbReference type="ARBA" id="ARBA00008207"/>
    </source>
</evidence>
<evidence type="ECO:0000256" key="10">
    <source>
        <dbReference type="ARBA" id="ARBA00023002"/>
    </source>
</evidence>
<evidence type="ECO:0000256" key="15">
    <source>
        <dbReference type="ARBA" id="ARBA00031446"/>
    </source>
</evidence>
<gene>
    <name evidence="17" type="primary">queH</name>
    <name evidence="18" type="ORF">BSEPE_0571</name>
</gene>
<comment type="pathway">
    <text evidence="2 17">tRNA modification; tRNA-queuosine biosynthesis.</text>
</comment>
<evidence type="ECO:0000256" key="7">
    <source>
        <dbReference type="ARBA" id="ARBA00022694"/>
    </source>
</evidence>
<keyword evidence="7 17" id="KW-0819">tRNA processing</keyword>
<feature type="disulfide bond" description="Redox-active" evidence="17">
    <location>
        <begin position="192"/>
        <end position="194"/>
    </location>
</feature>
<dbReference type="UniPathway" id="UPA00392"/>
<organism evidence="18 19">
    <name type="scientific">endosymbiont of Bathymodiolus septemdierum str. Myojin knoll</name>
    <dbReference type="NCBI Taxonomy" id="1303921"/>
    <lineage>
        <taxon>Bacteria</taxon>
        <taxon>Pseudomonadati</taxon>
        <taxon>Pseudomonadota</taxon>
        <taxon>Gammaproteobacteria</taxon>
        <taxon>sulfur-oxidizing symbionts</taxon>
    </lineage>
</organism>
<evidence type="ECO:0000256" key="9">
    <source>
        <dbReference type="ARBA" id="ARBA00022785"/>
    </source>
</evidence>
<reference evidence="18 19" key="1">
    <citation type="journal article" date="2000" name="Mar. Ecol. Prog. Ser.">
        <title>Phylogenetic characterization of endosymbionts in three hydrothermal vent mussels: influence on host distributions.</title>
        <authorList>
            <person name="Fujiwara Y."/>
            <person name="Takai K."/>
            <person name="Uematsu K."/>
            <person name="Tsuchida S."/>
            <person name="Hunt J.C."/>
            <person name="Hashimoto J."/>
        </authorList>
    </citation>
    <scope>NUCLEOTIDE SEQUENCE [LARGE SCALE GENOMIC DNA]</scope>
    <source>
        <strain evidence="18 19">Myojin Knoll</strain>
    </source>
</reference>
<evidence type="ECO:0000313" key="18">
    <source>
        <dbReference type="EMBL" id="BAS67578.1"/>
    </source>
</evidence>
<feature type="binding site" evidence="17">
    <location>
        <position position="31"/>
    </location>
    <ligand>
        <name>[4Fe-4S] cluster</name>
        <dbReference type="ChEBI" id="CHEBI:49883"/>
    </ligand>
</feature>
<keyword evidence="12 17" id="KW-0411">Iron-sulfur</keyword>
<evidence type="ECO:0000256" key="8">
    <source>
        <dbReference type="ARBA" id="ARBA00022723"/>
    </source>
</evidence>
<dbReference type="PANTHER" id="PTHR36701">
    <property type="entry name" value="EPOXYQUEUOSINE REDUCTASE QUEH"/>
    <property type="match status" value="1"/>
</dbReference>
<comment type="similarity">
    <text evidence="3 17">Belongs to the QueH family.</text>
</comment>
<evidence type="ECO:0000256" key="2">
    <source>
        <dbReference type="ARBA" id="ARBA00004691"/>
    </source>
</evidence>
<dbReference type="Proteomes" id="UP000067399">
    <property type="component" value="Chromosome"/>
</dbReference>
<keyword evidence="11 17" id="KW-0408">Iron</keyword>
<evidence type="ECO:0000256" key="5">
    <source>
        <dbReference type="ARBA" id="ARBA00016895"/>
    </source>
</evidence>